<evidence type="ECO:0000256" key="1">
    <source>
        <dbReference type="SAM" id="MobiDB-lite"/>
    </source>
</evidence>
<keyword evidence="3" id="KW-1185">Reference proteome</keyword>
<sequence>MLPPSDSLLHHYIKLGEVTASMQNQKPLVSPPPPYTTNQQHNSVTEVIYPDNEIDTNTDDEDTWDNTNPTPITINIDASISVQGNNNTIIMTSGSPSAPTSSAASSLTATSMLQAAQKHRQSRVTEIATSIIAALRESQYLPSSGVDGKEPIEININTGMKVEGSRNMIFAGAGGGACRILPRAKRDGSSHDGDEVGSRMKRKRRAQSEPVENMPKLKEYSPSLRAK</sequence>
<dbReference type="HOGENOM" id="CLU_066712_1_0_1"/>
<dbReference type="EMBL" id="KK088431">
    <property type="protein sequence ID" value="EYE93546.1"/>
    <property type="molecule type" value="Genomic_DNA"/>
</dbReference>
<organism evidence="2 3">
    <name type="scientific">Aspergillus ruber (strain CBS 135680)</name>
    <dbReference type="NCBI Taxonomy" id="1388766"/>
    <lineage>
        <taxon>Eukaryota</taxon>
        <taxon>Fungi</taxon>
        <taxon>Dikarya</taxon>
        <taxon>Ascomycota</taxon>
        <taxon>Pezizomycotina</taxon>
        <taxon>Eurotiomycetes</taxon>
        <taxon>Eurotiomycetidae</taxon>
        <taxon>Eurotiales</taxon>
        <taxon>Aspergillaceae</taxon>
        <taxon>Aspergillus</taxon>
        <taxon>Aspergillus subgen. Aspergillus</taxon>
    </lineage>
</organism>
<name>A0A017S9T9_ASPRC</name>
<dbReference type="AlphaFoldDB" id="A0A017S9T9"/>
<dbReference type="Proteomes" id="UP000019804">
    <property type="component" value="Unassembled WGS sequence"/>
</dbReference>
<dbReference type="GeneID" id="63694846"/>
<protein>
    <submittedName>
        <fullName evidence="2">Uncharacterized protein</fullName>
    </submittedName>
</protein>
<accession>A0A017S9T9</accession>
<feature type="region of interest" description="Disordered" evidence="1">
    <location>
        <begin position="181"/>
        <end position="227"/>
    </location>
</feature>
<dbReference type="OrthoDB" id="5409271at2759"/>
<evidence type="ECO:0000313" key="2">
    <source>
        <dbReference type="EMBL" id="EYE93546.1"/>
    </source>
</evidence>
<reference evidence="3" key="1">
    <citation type="journal article" date="2014" name="Nat. Commun.">
        <title>Genomic adaptations of the halophilic Dead Sea filamentous fungus Eurotium rubrum.</title>
        <authorList>
            <person name="Kis-Papo T."/>
            <person name="Weig A.R."/>
            <person name="Riley R."/>
            <person name="Persoh D."/>
            <person name="Salamov A."/>
            <person name="Sun H."/>
            <person name="Lipzen A."/>
            <person name="Wasser S.P."/>
            <person name="Rambold G."/>
            <person name="Grigoriev I.V."/>
            <person name="Nevo E."/>
        </authorList>
    </citation>
    <scope>NUCLEOTIDE SEQUENCE [LARGE SCALE GENOMIC DNA]</scope>
    <source>
        <strain evidence="3">CBS 135680</strain>
    </source>
</reference>
<evidence type="ECO:0000313" key="3">
    <source>
        <dbReference type="Proteomes" id="UP000019804"/>
    </source>
</evidence>
<proteinExistence type="predicted"/>
<gene>
    <name evidence="2" type="ORF">EURHEDRAFT_387922</name>
</gene>
<dbReference type="RefSeq" id="XP_040637234.1">
    <property type="nucleotide sequence ID" value="XM_040779722.1"/>
</dbReference>
<feature type="compositionally biased region" description="Basic and acidic residues" evidence="1">
    <location>
        <begin position="184"/>
        <end position="198"/>
    </location>
</feature>